<dbReference type="GO" id="GO:0065002">
    <property type="term" value="P:intracellular protein transmembrane transport"/>
    <property type="evidence" value="ECO:0007669"/>
    <property type="project" value="UniProtKB-UniRule"/>
</dbReference>
<dbReference type="GO" id="GO:0043952">
    <property type="term" value="P:protein transport by the Sec complex"/>
    <property type="evidence" value="ECO:0007669"/>
    <property type="project" value="UniProtKB-UniRule"/>
</dbReference>
<name>A0AAP2GHZ8_9BACT</name>
<dbReference type="GO" id="GO:0008320">
    <property type="term" value="F:protein transmembrane transporter activity"/>
    <property type="evidence" value="ECO:0007669"/>
    <property type="project" value="UniProtKB-UniRule"/>
</dbReference>
<dbReference type="AlphaFoldDB" id="A0AAP2GHZ8"/>
<dbReference type="Pfam" id="PF00584">
    <property type="entry name" value="SecE"/>
    <property type="match status" value="1"/>
</dbReference>
<dbReference type="InterPro" id="IPR001901">
    <property type="entry name" value="Translocase_SecE/Sec61-g"/>
</dbReference>
<comment type="similarity">
    <text evidence="8">Belongs to the SecE/SEC61-gamma family.</text>
</comment>
<dbReference type="Proteomes" id="UP001319180">
    <property type="component" value="Unassembled WGS sequence"/>
</dbReference>
<comment type="subunit">
    <text evidence="8">Component of the Sec protein translocase complex. Heterotrimer consisting of SecY, SecE and SecG subunits. The heterotrimers can form oligomers, although 1 heterotrimer is thought to be able to translocate proteins. Interacts with the ribosome. Interacts with SecDF, and other proteins may be involved. Interacts with SecA.</text>
</comment>
<dbReference type="EMBL" id="JAHESC010000019">
    <property type="protein sequence ID" value="MBT1687711.1"/>
    <property type="molecule type" value="Genomic_DNA"/>
</dbReference>
<evidence type="ECO:0000256" key="2">
    <source>
        <dbReference type="ARBA" id="ARBA00022448"/>
    </source>
</evidence>
<evidence type="ECO:0000256" key="5">
    <source>
        <dbReference type="ARBA" id="ARBA00022989"/>
    </source>
</evidence>
<feature type="transmembrane region" description="Helical" evidence="8">
    <location>
        <begin position="31"/>
        <end position="52"/>
    </location>
</feature>
<dbReference type="Gene3D" id="1.20.5.1030">
    <property type="entry name" value="Preprotein translocase secy subunit"/>
    <property type="match status" value="1"/>
</dbReference>
<gene>
    <name evidence="8 9" type="primary">secE</name>
    <name evidence="9" type="ORF">KK078_14160</name>
</gene>
<comment type="subcellular location">
    <subcellularLocation>
        <location evidence="8">Cell membrane</location>
        <topology evidence="8">Single-pass membrane protein</topology>
    </subcellularLocation>
    <subcellularLocation>
        <location evidence="1">Membrane</location>
    </subcellularLocation>
</comment>
<evidence type="ECO:0000313" key="10">
    <source>
        <dbReference type="Proteomes" id="UP001319180"/>
    </source>
</evidence>
<evidence type="ECO:0000256" key="3">
    <source>
        <dbReference type="ARBA" id="ARBA00022692"/>
    </source>
</evidence>
<dbReference type="GO" id="GO:0009306">
    <property type="term" value="P:protein secretion"/>
    <property type="evidence" value="ECO:0007669"/>
    <property type="project" value="UniProtKB-UniRule"/>
</dbReference>
<keyword evidence="2 8" id="KW-0813">Transport</keyword>
<comment type="function">
    <text evidence="8">Essential subunit of the Sec protein translocation channel SecYEG. Clamps together the 2 halves of SecY. May contact the channel plug during translocation.</text>
</comment>
<dbReference type="RefSeq" id="WP_254090941.1">
    <property type="nucleotide sequence ID" value="NZ_JAHESC010000019.1"/>
</dbReference>
<comment type="caution">
    <text evidence="9">The sequence shown here is derived from an EMBL/GenBank/DDBJ whole genome shotgun (WGS) entry which is preliminary data.</text>
</comment>
<sequence length="64" mass="7356">MEKLKTYFAESWDEIKNKVTWSKYSELQGSAILVLVASTVFALVIGAIDWVFKTGLQIYYKGEF</sequence>
<evidence type="ECO:0000256" key="6">
    <source>
        <dbReference type="ARBA" id="ARBA00023010"/>
    </source>
</evidence>
<keyword evidence="6 8" id="KW-0811">Translocation</keyword>
<evidence type="ECO:0000256" key="1">
    <source>
        <dbReference type="ARBA" id="ARBA00004370"/>
    </source>
</evidence>
<evidence type="ECO:0000256" key="7">
    <source>
        <dbReference type="ARBA" id="ARBA00023136"/>
    </source>
</evidence>
<dbReference type="NCBIfam" id="TIGR00964">
    <property type="entry name" value="secE_bact"/>
    <property type="match status" value="1"/>
</dbReference>
<keyword evidence="10" id="KW-1185">Reference proteome</keyword>
<accession>A0AAP2GHZ8</accession>
<dbReference type="InterPro" id="IPR038379">
    <property type="entry name" value="SecE_sf"/>
</dbReference>
<evidence type="ECO:0000256" key="8">
    <source>
        <dbReference type="HAMAP-Rule" id="MF_00422"/>
    </source>
</evidence>
<keyword evidence="8" id="KW-1003">Cell membrane</keyword>
<dbReference type="GO" id="GO:0006605">
    <property type="term" value="P:protein targeting"/>
    <property type="evidence" value="ECO:0007669"/>
    <property type="project" value="UniProtKB-UniRule"/>
</dbReference>
<proteinExistence type="inferred from homology"/>
<reference evidence="9 10" key="1">
    <citation type="submission" date="2021-05" db="EMBL/GenBank/DDBJ databases">
        <title>A Polyphasic approach of four new species of the genus Ohtaekwangia: Ohtaekwangia histidinii sp. nov., Ohtaekwangia cretensis sp. nov., Ohtaekwangia indiensis sp. nov., Ohtaekwangia reichenbachii sp. nov. from diverse environment.</title>
        <authorList>
            <person name="Octaviana S."/>
        </authorList>
    </citation>
    <scope>NUCLEOTIDE SEQUENCE [LARGE SCALE GENOMIC DNA]</scope>
    <source>
        <strain evidence="9 10">PWU37</strain>
    </source>
</reference>
<protein>
    <recommendedName>
        <fullName evidence="8">Protein translocase subunit SecE</fullName>
    </recommendedName>
</protein>
<keyword evidence="5 8" id="KW-1133">Transmembrane helix</keyword>
<dbReference type="HAMAP" id="MF_00422">
    <property type="entry name" value="SecE"/>
    <property type="match status" value="1"/>
</dbReference>
<keyword evidence="3 8" id="KW-0812">Transmembrane</keyword>
<dbReference type="GO" id="GO:0005886">
    <property type="term" value="C:plasma membrane"/>
    <property type="evidence" value="ECO:0007669"/>
    <property type="project" value="UniProtKB-SubCell"/>
</dbReference>
<organism evidence="9 10">
    <name type="scientific">Dawidia soli</name>
    <dbReference type="NCBI Taxonomy" id="2782352"/>
    <lineage>
        <taxon>Bacteria</taxon>
        <taxon>Pseudomonadati</taxon>
        <taxon>Bacteroidota</taxon>
        <taxon>Cytophagia</taxon>
        <taxon>Cytophagales</taxon>
        <taxon>Chryseotaleaceae</taxon>
        <taxon>Dawidia</taxon>
    </lineage>
</organism>
<keyword evidence="4 8" id="KW-0653">Protein transport</keyword>
<keyword evidence="7 8" id="KW-0472">Membrane</keyword>
<evidence type="ECO:0000256" key="4">
    <source>
        <dbReference type="ARBA" id="ARBA00022927"/>
    </source>
</evidence>
<evidence type="ECO:0000313" key="9">
    <source>
        <dbReference type="EMBL" id="MBT1687711.1"/>
    </source>
</evidence>
<dbReference type="InterPro" id="IPR005807">
    <property type="entry name" value="SecE_bac"/>
</dbReference>